<dbReference type="SMART" id="SM01043">
    <property type="entry name" value="BTAD"/>
    <property type="match status" value="1"/>
</dbReference>
<evidence type="ECO:0000256" key="1">
    <source>
        <dbReference type="ARBA" id="ARBA00005820"/>
    </source>
</evidence>
<dbReference type="InterPro" id="IPR001867">
    <property type="entry name" value="OmpR/PhoB-type_DNA-bd"/>
</dbReference>
<organism evidence="7 8">
    <name type="scientific">Actinophytocola glycyrrhizae</name>
    <dbReference type="NCBI Taxonomy" id="2044873"/>
    <lineage>
        <taxon>Bacteria</taxon>
        <taxon>Bacillati</taxon>
        <taxon>Actinomycetota</taxon>
        <taxon>Actinomycetes</taxon>
        <taxon>Pseudonocardiales</taxon>
        <taxon>Pseudonocardiaceae</taxon>
    </lineage>
</organism>
<dbReference type="InterPro" id="IPR005158">
    <property type="entry name" value="BTAD"/>
</dbReference>
<proteinExistence type="inferred from homology"/>
<keyword evidence="8" id="KW-1185">Reference proteome</keyword>
<dbReference type="CDD" id="cd15831">
    <property type="entry name" value="BTAD"/>
    <property type="match status" value="1"/>
</dbReference>
<dbReference type="InterPro" id="IPR019734">
    <property type="entry name" value="TPR_rpt"/>
</dbReference>
<evidence type="ECO:0000256" key="3">
    <source>
        <dbReference type="ARBA" id="ARBA00023125"/>
    </source>
</evidence>
<feature type="DNA-binding region" description="OmpR/PhoB-type" evidence="5">
    <location>
        <begin position="1"/>
        <end position="91"/>
    </location>
</feature>
<dbReference type="RefSeq" id="WP_378060280.1">
    <property type="nucleotide sequence ID" value="NZ_JBHSIS010000022.1"/>
</dbReference>
<keyword evidence="4" id="KW-0804">Transcription</keyword>
<dbReference type="InterPro" id="IPR027417">
    <property type="entry name" value="P-loop_NTPase"/>
</dbReference>
<dbReference type="SMART" id="SM00028">
    <property type="entry name" value="TPR"/>
    <property type="match status" value="7"/>
</dbReference>
<sequence>MRYRMLGNVAAYDGARWQAIGAAKPRALLAALLIRSGDVLTVDQLLFELWGDRPPRSAPTQIHGYVLRIRRALGDLAQSLVTAGPGYRLVTESDDLDTRVFARRSADGRAALRAGDATHAAELLGAALAMWHGPALADVPASPLVSGIRRRLTELRHLTWESRVEADLALGRHDELVEEIEHHVHSHPLRERPWRQLMTALAMAGRRDDALAAYQRVRTILVDHSGIEPGLELRTLYDDLRRPRPHLVPRVPRLVGRAAEMTALDALADTTGPVVTAVTGPAGIGKTAFVRHWASREKDRFPDGRLYADLKGYGHGAPVAPGAVLATFLQALGVPADAMPADEDSRAALYRSRLAGARVLVVLDNARDADQVRPLLPGPSHCMVVVTSRDDLRGLTATHGAHLLRLPVLEPAAAVALLGGPHADVEELAALCGHLPLALRIAARRLAAHTPMSALVAALRSGDLDGFAHRRAAVRAAFDASYRALPETARHVFRLLGLTPGREFTAPAVAALADVPVPAAEAVLDRLAAAHMVESRGGGRFTCDDLLYRYALELAPEDPAARRRLADHYLATARHAAALVSPGMAMAPCAQADAPVVRFADHTAALRWLDAERANLIAVGGWRVVDALRAYLAMRSPRADWAAAARAGLAAAVTERSVVGEAAMEISLGRLAWSEGRYDDAHTRYSRARLLARRAGWPEGESTGLNGVARAEIGLGRLDSGRRVLTEALAIDRAAGFLAGEARELHDIGLALQQQGRLAAAIEHQERALELCVEIGDLRTQCLVADALAWARQLTGQSSSLTEHTSALALGAGIGWAAAQAGVLRKIAAHHRDAGRFAIARDHAERALTLVRAGGELQVRVDVLTVLGDACAGLRHYAIARRCYTDALAAAGTAGYVTGRIDALLGMAGLHVRSGEPATAEVWARNALTAARTHGLLLREGRALTALASVTAARGRRADATRYARDALAVAERAGHRAGIAHALSVMDDLTAVSSHAG</sequence>
<gene>
    <name evidence="7" type="ORF">ACFPCV_31660</name>
</gene>
<dbReference type="SUPFAM" id="SSF46894">
    <property type="entry name" value="C-terminal effector domain of the bipartite response regulators"/>
    <property type="match status" value="1"/>
</dbReference>
<protein>
    <submittedName>
        <fullName evidence="7">BTAD domain-containing putative transcriptional regulator</fullName>
    </submittedName>
</protein>
<dbReference type="PRINTS" id="PR00364">
    <property type="entry name" value="DISEASERSIST"/>
</dbReference>
<dbReference type="InterPro" id="IPR011990">
    <property type="entry name" value="TPR-like_helical_dom_sf"/>
</dbReference>
<dbReference type="PROSITE" id="PS51755">
    <property type="entry name" value="OMPR_PHOB"/>
    <property type="match status" value="1"/>
</dbReference>
<evidence type="ECO:0000256" key="4">
    <source>
        <dbReference type="ARBA" id="ARBA00023163"/>
    </source>
</evidence>
<dbReference type="PANTHER" id="PTHR35807">
    <property type="entry name" value="TRANSCRIPTIONAL REGULATOR REDD-RELATED"/>
    <property type="match status" value="1"/>
</dbReference>
<accession>A0ABV9S8M2</accession>
<dbReference type="Gene3D" id="1.10.10.10">
    <property type="entry name" value="Winged helix-like DNA-binding domain superfamily/Winged helix DNA-binding domain"/>
    <property type="match status" value="1"/>
</dbReference>
<dbReference type="Gene3D" id="1.25.40.10">
    <property type="entry name" value="Tetratricopeptide repeat domain"/>
    <property type="match status" value="3"/>
</dbReference>
<name>A0ABV9S8M2_9PSEU</name>
<dbReference type="EMBL" id="JBHSIS010000022">
    <property type="protein sequence ID" value="MFC4858080.1"/>
    <property type="molecule type" value="Genomic_DNA"/>
</dbReference>
<dbReference type="SUPFAM" id="SSF48452">
    <property type="entry name" value="TPR-like"/>
    <property type="match status" value="3"/>
</dbReference>
<dbReference type="InterPro" id="IPR051677">
    <property type="entry name" value="AfsR-DnrI-RedD_regulator"/>
</dbReference>
<evidence type="ECO:0000256" key="5">
    <source>
        <dbReference type="PROSITE-ProRule" id="PRU01091"/>
    </source>
</evidence>
<dbReference type="SUPFAM" id="SSF52540">
    <property type="entry name" value="P-loop containing nucleoside triphosphate hydrolases"/>
    <property type="match status" value="1"/>
</dbReference>
<evidence type="ECO:0000256" key="2">
    <source>
        <dbReference type="ARBA" id="ARBA00023015"/>
    </source>
</evidence>
<dbReference type="PANTHER" id="PTHR35807:SF1">
    <property type="entry name" value="TRANSCRIPTIONAL REGULATOR REDD"/>
    <property type="match status" value="1"/>
</dbReference>
<evidence type="ECO:0000259" key="6">
    <source>
        <dbReference type="PROSITE" id="PS51755"/>
    </source>
</evidence>
<dbReference type="Pfam" id="PF13181">
    <property type="entry name" value="TPR_8"/>
    <property type="match status" value="1"/>
</dbReference>
<dbReference type="Pfam" id="PF03704">
    <property type="entry name" value="BTAD"/>
    <property type="match status" value="1"/>
</dbReference>
<comment type="caution">
    <text evidence="7">The sequence shown here is derived from an EMBL/GenBank/DDBJ whole genome shotgun (WGS) entry which is preliminary data.</text>
</comment>
<dbReference type="InterPro" id="IPR036388">
    <property type="entry name" value="WH-like_DNA-bd_sf"/>
</dbReference>
<dbReference type="InterPro" id="IPR016032">
    <property type="entry name" value="Sig_transdc_resp-reg_C-effctor"/>
</dbReference>
<comment type="similarity">
    <text evidence="1">Belongs to the AfsR/DnrI/RedD regulatory family.</text>
</comment>
<keyword evidence="3 5" id="KW-0238">DNA-binding</keyword>
<evidence type="ECO:0000313" key="7">
    <source>
        <dbReference type="EMBL" id="MFC4858080.1"/>
    </source>
</evidence>
<reference evidence="8" key="1">
    <citation type="journal article" date="2019" name="Int. J. Syst. Evol. Microbiol.">
        <title>The Global Catalogue of Microorganisms (GCM) 10K type strain sequencing project: providing services to taxonomists for standard genome sequencing and annotation.</title>
        <authorList>
            <consortium name="The Broad Institute Genomics Platform"/>
            <consortium name="The Broad Institute Genome Sequencing Center for Infectious Disease"/>
            <person name="Wu L."/>
            <person name="Ma J."/>
        </authorList>
    </citation>
    <scope>NUCLEOTIDE SEQUENCE [LARGE SCALE GENOMIC DNA]</scope>
    <source>
        <strain evidence="8">ZS-22-S1</strain>
    </source>
</reference>
<evidence type="ECO:0000313" key="8">
    <source>
        <dbReference type="Proteomes" id="UP001595859"/>
    </source>
</evidence>
<dbReference type="Proteomes" id="UP001595859">
    <property type="component" value="Unassembled WGS sequence"/>
</dbReference>
<keyword evidence="2" id="KW-0805">Transcription regulation</keyword>
<dbReference type="Pfam" id="PF00486">
    <property type="entry name" value="Trans_reg_C"/>
    <property type="match status" value="1"/>
</dbReference>
<feature type="domain" description="OmpR/PhoB-type" evidence="6">
    <location>
        <begin position="1"/>
        <end position="91"/>
    </location>
</feature>
<dbReference type="SMART" id="SM00862">
    <property type="entry name" value="Trans_reg_C"/>
    <property type="match status" value="1"/>
</dbReference>